<protein>
    <submittedName>
        <fullName evidence="1">Slit-like protein</fullName>
    </submittedName>
</protein>
<dbReference type="Gene3D" id="3.80.10.10">
    <property type="entry name" value="Ribonuclease Inhibitor"/>
    <property type="match status" value="1"/>
</dbReference>
<dbReference type="AlphaFoldDB" id="A0A3M7QRJ9"/>
<dbReference type="Proteomes" id="UP000276133">
    <property type="component" value="Unassembled WGS sequence"/>
</dbReference>
<keyword evidence="2" id="KW-1185">Reference proteome</keyword>
<evidence type="ECO:0000313" key="1">
    <source>
        <dbReference type="EMBL" id="RNA13839.1"/>
    </source>
</evidence>
<dbReference type="InterPro" id="IPR032675">
    <property type="entry name" value="LRR_dom_sf"/>
</dbReference>
<comment type="caution">
    <text evidence="1">The sequence shown here is derived from an EMBL/GenBank/DDBJ whole genome shotgun (WGS) entry which is preliminary data.</text>
</comment>
<proteinExistence type="predicted"/>
<gene>
    <name evidence="1" type="ORF">BpHYR1_031573</name>
</gene>
<dbReference type="SUPFAM" id="SSF52058">
    <property type="entry name" value="L domain-like"/>
    <property type="match status" value="1"/>
</dbReference>
<accession>A0A3M7QRJ9</accession>
<evidence type="ECO:0000313" key="2">
    <source>
        <dbReference type="Proteomes" id="UP000276133"/>
    </source>
</evidence>
<organism evidence="1 2">
    <name type="scientific">Brachionus plicatilis</name>
    <name type="common">Marine rotifer</name>
    <name type="synonym">Brachionus muelleri</name>
    <dbReference type="NCBI Taxonomy" id="10195"/>
    <lineage>
        <taxon>Eukaryota</taxon>
        <taxon>Metazoa</taxon>
        <taxon>Spiralia</taxon>
        <taxon>Gnathifera</taxon>
        <taxon>Rotifera</taxon>
        <taxon>Eurotatoria</taxon>
        <taxon>Monogononta</taxon>
        <taxon>Pseudotrocha</taxon>
        <taxon>Ploima</taxon>
        <taxon>Brachionidae</taxon>
        <taxon>Brachionus</taxon>
    </lineage>
</organism>
<reference evidence="1 2" key="1">
    <citation type="journal article" date="2018" name="Sci. Rep.">
        <title>Genomic signatures of local adaptation to the degree of environmental predictability in rotifers.</title>
        <authorList>
            <person name="Franch-Gras L."/>
            <person name="Hahn C."/>
            <person name="Garcia-Roger E.M."/>
            <person name="Carmona M.J."/>
            <person name="Serra M."/>
            <person name="Gomez A."/>
        </authorList>
    </citation>
    <scope>NUCLEOTIDE SEQUENCE [LARGE SCALE GENOMIC DNA]</scope>
    <source>
        <strain evidence="1">HYR1</strain>
    </source>
</reference>
<name>A0A3M7QRJ9_BRAPC</name>
<dbReference type="OrthoDB" id="827707at2759"/>
<dbReference type="EMBL" id="REGN01005316">
    <property type="protein sequence ID" value="RNA13839.1"/>
    <property type="molecule type" value="Genomic_DNA"/>
</dbReference>
<sequence length="404" mass="47752">MINCRLNINFESHILEVRLKESTKFQEYDQLIKSKNDQVIIDLSEREKNQIDGLKLSKSGFELIPTYLDVESVKELKIVGYKDIKFPTQLFRPFKNLTRLEIKDSLNENSFIGLENLEILELSENKIDIEENTFKALINLKQLIFTSCYFGNFHKTNGRENLKQLKLKDCTFADFRLEYLELFKNLENLQIFTSRFAKSEIKSFNRFEKLKILETDLEEEMHLKSNLEILSLEFQSFKPHASFNGLKFLNIRVECPLNQIEHLNQLNQLEFLDFKLPNKLTKKFNQVNLPKLKFLVLTCRNTPNFNQSLQNLQGLELIGASFMPRDQLKNLKSLDYLAFIDPSELYSFHGTTFSTIKNLKFLKIENDYNQFPFDDDKRNRINEEMSKLFESPENVLFYDDMCVI</sequence>